<keyword evidence="2" id="KW-0732">Signal</keyword>
<organism evidence="4 5">
    <name type="scientific">Massilia arenae</name>
    <dbReference type="NCBI Taxonomy" id="2603288"/>
    <lineage>
        <taxon>Bacteria</taxon>
        <taxon>Pseudomonadati</taxon>
        <taxon>Pseudomonadota</taxon>
        <taxon>Betaproteobacteria</taxon>
        <taxon>Burkholderiales</taxon>
        <taxon>Oxalobacteraceae</taxon>
        <taxon>Telluria group</taxon>
        <taxon>Massilia</taxon>
    </lineage>
</organism>
<dbReference type="PANTHER" id="PTHR35024:SF4">
    <property type="entry name" value="POLYMER-FORMING CYTOSKELETAL PROTEIN"/>
    <property type="match status" value="1"/>
</dbReference>
<feature type="chain" id="PRO_5023034792" description="DUF6701 domain-containing protein" evidence="2">
    <location>
        <begin position="36"/>
        <end position="1149"/>
    </location>
</feature>
<comment type="caution">
    <text evidence="4">The sequence shown here is derived from an EMBL/GenBank/DDBJ whole genome shotgun (WGS) entry which is preliminary data.</text>
</comment>
<protein>
    <recommendedName>
        <fullName evidence="3">DUF6701 domain-containing protein</fullName>
    </recommendedName>
</protein>
<gene>
    <name evidence="4" type="ORF">FVD38_03170</name>
</gene>
<feature type="signal peptide" evidence="2">
    <location>
        <begin position="1"/>
        <end position="35"/>
    </location>
</feature>
<evidence type="ECO:0000259" key="3">
    <source>
        <dbReference type="Pfam" id="PF20419"/>
    </source>
</evidence>
<dbReference type="Proteomes" id="UP000321413">
    <property type="component" value="Unassembled WGS sequence"/>
</dbReference>
<sequence length="1149" mass="118183">MHLPSVFFAIPTPALRLWAWLLLGALCLSQAPAEAGEVHAFNGNKVKGCQLDGNAYTCGNLPSTAWDDSMAIANGYSVHIKSSVSPGWDYGVSMSGSARLTSGGSINLNGINPAKISISGGSFDAAGEFTLTKPIRVTANVTAGSMTLGGEAGFQITGNMVSKGALSVATSAIVNGSVSGVQVTVGSSVKISGSLNATGAVSIGSSSSIGAGVTGASITADSSVTVTGNLASPGAVSIGSSSIVTGAVSGSEVTTNSSVKIGGSLTSAGRVTIGSSSSVGSDVTGTAITLDASVTITGAVKASDVLTVGSHSSIRGPISGTTSITLNSPSTIVGTVTSKGPITIGSHANIDGAISGTVVTTSSPVTLKGNIVATSRFTLASGSTVNGDITSPEIDMYAASSVVTGKVTAAKYLTMGHAVRINGDVDTGQLKLEASDAIVNGNAAVDFATLYWHGRVSEKIFCKKGTRPGYCDCVDNQSDYPVNTANGPRCESPKPVGGTFSHFLIKHDGNDVATCSTKDVKVSACANDDCSQKLATSTRVIMQPGGASANFIGSGTVQVSSARKGVNKLSLTLDGGATQFRCRNTKNNSSSCDVNFTGDVGFQIKVPNHKAGNWVTAELQALKSNGTECKPAFVNVTKPVQYTCSHGEPKSGTMPVMLARTLGTNPANPVELMCSATKLVLWDTAFDGNAKAQIGLTYTDAGKVALNAKTDEISGAVTFVAAPDHFDIVTPSPLRAGLDFDVKLTARNAGGATTPNFNKAGYPTTANATRTTVSMPCTKGALAPVTTEFTDGKATVAANYSEAGSINLRADLQDFLGTEVDTVSTTGKNEPEPCTTSTVGPFVPMYFQVELNDTARIVQQDGKDLTFYYSREPIPLKITAMNAKGQPTTNYPAVYGSDHAFTLSAVDTEGTPFTDDFGTLAGTLAASDFVAGIATWTSSTKSPQATFQFGNARTTPTPIRLRVANKAATGILPAGHDITSSGEKAHEKAQPEIRSGRLRIATLFGRAGSTLDLPVTAEYWSGKSWLFNNRDDFTILPAVAIAQTSHAHANGNGAKPKTQVLSDLKLEGGKAKLPVQGDTAGWIDIAFNLGAGAGTGQDQSCLKSHPQTSFANLHWLQSLSGCTDPSGRATFGIFAPESRRIIHMREVFN</sequence>
<comment type="similarity">
    <text evidence="1">Belongs to the bactofilin family.</text>
</comment>
<dbReference type="InterPro" id="IPR046524">
    <property type="entry name" value="DUF6701"/>
</dbReference>
<dbReference type="Pfam" id="PF04519">
    <property type="entry name" value="Bactofilin"/>
    <property type="match status" value="1"/>
</dbReference>
<evidence type="ECO:0000313" key="4">
    <source>
        <dbReference type="EMBL" id="TXG01589.1"/>
    </source>
</evidence>
<name>A0A5C7G6L2_9BURK</name>
<keyword evidence="5" id="KW-1185">Reference proteome</keyword>
<dbReference type="AlphaFoldDB" id="A0A5C7G6L2"/>
<evidence type="ECO:0000313" key="5">
    <source>
        <dbReference type="Proteomes" id="UP000321413"/>
    </source>
</evidence>
<dbReference type="RefSeq" id="WP_147933490.1">
    <property type="nucleotide sequence ID" value="NZ_VPFD01000003.1"/>
</dbReference>
<feature type="domain" description="DUF6701" evidence="3">
    <location>
        <begin position="581"/>
        <end position="1147"/>
    </location>
</feature>
<dbReference type="InterPro" id="IPR007607">
    <property type="entry name" value="BacA/B"/>
</dbReference>
<proteinExistence type="inferred from homology"/>
<dbReference type="Pfam" id="PF20419">
    <property type="entry name" value="DUF6701"/>
    <property type="match status" value="1"/>
</dbReference>
<dbReference type="PANTHER" id="PTHR35024">
    <property type="entry name" value="HYPOTHETICAL CYTOSOLIC PROTEIN"/>
    <property type="match status" value="1"/>
</dbReference>
<evidence type="ECO:0000256" key="2">
    <source>
        <dbReference type="SAM" id="SignalP"/>
    </source>
</evidence>
<accession>A0A5C7G6L2</accession>
<evidence type="ECO:0000256" key="1">
    <source>
        <dbReference type="ARBA" id="ARBA00044755"/>
    </source>
</evidence>
<dbReference type="EMBL" id="VPFD01000003">
    <property type="protein sequence ID" value="TXG01589.1"/>
    <property type="molecule type" value="Genomic_DNA"/>
</dbReference>
<reference evidence="4 5" key="1">
    <citation type="submission" date="2019-08" db="EMBL/GenBank/DDBJ databases">
        <title>Massilia golmudensis sp. nov., isolated from sand in the Qinghai-Tibetan Plateau.</title>
        <authorList>
            <person name="Zhang B."/>
        </authorList>
    </citation>
    <scope>NUCLEOTIDE SEQUENCE [LARGE SCALE GENOMIC DNA]</scope>
    <source>
        <strain evidence="4 5">GEM5</strain>
    </source>
</reference>
<dbReference type="Gene3D" id="2.160.10.10">
    <property type="entry name" value="Hexapeptide repeat proteins"/>
    <property type="match status" value="1"/>
</dbReference>